<evidence type="ECO:0000313" key="2">
    <source>
        <dbReference type="RefSeq" id="XP_014665541.1"/>
    </source>
</evidence>
<protein>
    <submittedName>
        <fullName evidence="2">Uncharacterized protein LOC106807644</fullName>
    </submittedName>
</protein>
<name>A0ABM1E020_PRICU</name>
<dbReference type="Proteomes" id="UP000695022">
    <property type="component" value="Unplaced"/>
</dbReference>
<evidence type="ECO:0000313" key="1">
    <source>
        <dbReference type="Proteomes" id="UP000695022"/>
    </source>
</evidence>
<dbReference type="GeneID" id="106807644"/>
<accession>A0ABM1E020</accession>
<reference evidence="2" key="1">
    <citation type="submission" date="2025-08" db="UniProtKB">
        <authorList>
            <consortium name="RefSeq"/>
        </authorList>
    </citation>
    <scope>IDENTIFICATION</scope>
</reference>
<keyword evidence="1" id="KW-1185">Reference proteome</keyword>
<sequence>MSCHGLCAHVTRIVVTSHFMCSRTVVGPISLDTFSLLGTEVPATPPMQLCSARVVRVGANLPCHVKPSTIADINAAGTTYTNRTISGIIDMATIALGTCANVGDDSVAYTNGENNVEIKLAFKLAKDSDLGTVSKVSAVMQYSETGLWIGLMSFTTVDTYTPVSKISYSL</sequence>
<organism evidence="1 2">
    <name type="scientific">Priapulus caudatus</name>
    <name type="common">Priapulid worm</name>
    <dbReference type="NCBI Taxonomy" id="37621"/>
    <lineage>
        <taxon>Eukaryota</taxon>
        <taxon>Metazoa</taxon>
        <taxon>Ecdysozoa</taxon>
        <taxon>Scalidophora</taxon>
        <taxon>Priapulida</taxon>
        <taxon>Priapulimorpha</taxon>
        <taxon>Priapulimorphida</taxon>
        <taxon>Priapulidae</taxon>
        <taxon>Priapulus</taxon>
    </lineage>
</organism>
<gene>
    <name evidence="2" type="primary">LOC106807644</name>
</gene>
<proteinExistence type="predicted"/>
<dbReference type="RefSeq" id="XP_014665541.1">
    <property type="nucleotide sequence ID" value="XM_014810055.1"/>
</dbReference>